<dbReference type="PROSITE" id="PS51475">
    <property type="entry name" value="PROTEASOME_ALPHA_2"/>
    <property type="match status" value="1"/>
</dbReference>
<dbReference type="InterPro" id="IPR029055">
    <property type="entry name" value="Ntn_hydrolases_N"/>
</dbReference>
<dbReference type="FunFam" id="3.60.20.10:FF:000004">
    <property type="entry name" value="Proteasome subunit alpha type-4"/>
    <property type="match status" value="1"/>
</dbReference>
<evidence type="ECO:0000256" key="3">
    <source>
        <dbReference type="ARBA" id="ARBA00022490"/>
    </source>
</evidence>
<evidence type="ECO:0000256" key="2">
    <source>
        <dbReference type="ARBA" id="ARBA00004496"/>
    </source>
</evidence>
<gene>
    <name evidence="8" type="primary">Dgri\GH20892</name>
    <name evidence="8" type="ORF">Dgri_GH20892</name>
</gene>
<dbReference type="AlphaFoldDB" id="B4J535"/>
<dbReference type="InterPro" id="IPR050115">
    <property type="entry name" value="Proteasome_alpha"/>
</dbReference>
<reference evidence="8 9" key="1">
    <citation type="journal article" date="2007" name="Nature">
        <title>Evolution of genes and genomes on the Drosophila phylogeny.</title>
        <authorList>
            <consortium name="Drosophila 12 Genomes Consortium"/>
            <person name="Clark A.G."/>
            <person name="Eisen M.B."/>
            <person name="Smith D.R."/>
            <person name="Bergman C.M."/>
            <person name="Oliver B."/>
            <person name="Markow T.A."/>
            <person name="Kaufman T.C."/>
            <person name="Kellis M."/>
            <person name="Gelbart W."/>
            <person name="Iyer V.N."/>
            <person name="Pollard D.A."/>
            <person name="Sackton T.B."/>
            <person name="Larracuente A.M."/>
            <person name="Singh N.D."/>
            <person name="Abad J.P."/>
            <person name="Abt D.N."/>
            <person name="Adryan B."/>
            <person name="Aguade M."/>
            <person name="Akashi H."/>
            <person name="Anderson W.W."/>
            <person name="Aquadro C.F."/>
            <person name="Ardell D.H."/>
            <person name="Arguello R."/>
            <person name="Artieri C.G."/>
            <person name="Barbash D.A."/>
            <person name="Barker D."/>
            <person name="Barsanti P."/>
            <person name="Batterham P."/>
            <person name="Batzoglou S."/>
            <person name="Begun D."/>
            <person name="Bhutkar A."/>
            <person name="Blanco E."/>
            <person name="Bosak S.A."/>
            <person name="Bradley R.K."/>
            <person name="Brand A.D."/>
            <person name="Brent M.R."/>
            <person name="Brooks A.N."/>
            <person name="Brown R.H."/>
            <person name="Butlin R.K."/>
            <person name="Caggese C."/>
            <person name="Calvi B.R."/>
            <person name="Bernardo de Carvalho A."/>
            <person name="Caspi A."/>
            <person name="Castrezana S."/>
            <person name="Celniker S.E."/>
            <person name="Chang J.L."/>
            <person name="Chapple C."/>
            <person name="Chatterji S."/>
            <person name="Chinwalla A."/>
            <person name="Civetta A."/>
            <person name="Clifton S.W."/>
            <person name="Comeron J.M."/>
            <person name="Costello J.C."/>
            <person name="Coyne J.A."/>
            <person name="Daub J."/>
            <person name="David R.G."/>
            <person name="Delcher A.L."/>
            <person name="Delehaunty K."/>
            <person name="Do C.B."/>
            <person name="Ebling H."/>
            <person name="Edwards K."/>
            <person name="Eickbush T."/>
            <person name="Evans J.D."/>
            <person name="Filipski A."/>
            <person name="Findeiss S."/>
            <person name="Freyhult E."/>
            <person name="Fulton L."/>
            <person name="Fulton R."/>
            <person name="Garcia A.C."/>
            <person name="Gardiner A."/>
            <person name="Garfield D.A."/>
            <person name="Garvin B.E."/>
            <person name="Gibson G."/>
            <person name="Gilbert D."/>
            <person name="Gnerre S."/>
            <person name="Godfrey J."/>
            <person name="Good R."/>
            <person name="Gotea V."/>
            <person name="Gravely B."/>
            <person name="Greenberg A.J."/>
            <person name="Griffiths-Jones S."/>
            <person name="Gross S."/>
            <person name="Guigo R."/>
            <person name="Gustafson E.A."/>
            <person name="Haerty W."/>
            <person name="Hahn M.W."/>
            <person name="Halligan D.L."/>
            <person name="Halpern A.L."/>
            <person name="Halter G.M."/>
            <person name="Han M.V."/>
            <person name="Heger A."/>
            <person name="Hillier L."/>
            <person name="Hinrichs A.S."/>
            <person name="Holmes I."/>
            <person name="Hoskins R.A."/>
            <person name="Hubisz M.J."/>
            <person name="Hultmark D."/>
            <person name="Huntley M.A."/>
            <person name="Jaffe D.B."/>
            <person name="Jagadeeshan S."/>
            <person name="Jeck W.R."/>
            <person name="Johnson J."/>
            <person name="Jones C.D."/>
            <person name="Jordan W.C."/>
            <person name="Karpen G.H."/>
            <person name="Kataoka E."/>
            <person name="Keightley P.D."/>
            <person name="Kheradpour P."/>
            <person name="Kirkness E.F."/>
            <person name="Koerich L.B."/>
            <person name="Kristiansen K."/>
            <person name="Kudrna D."/>
            <person name="Kulathinal R.J."/>
            <person name="Kumar S."/>
            <person name="Kwok R."/>
            <person name="Lander E."/>
            <person name="Langley C.H."/>
            <person name="Lapoint R."/>
            <person name="Lazzaro B.P."/>
            <person name="Lee S.J."/>
            <person name="Levesque L."/>
            <person name="Li R."/>
            <person name="Lin C.F."/>
            <person name="Lin M.F."/>
            <person name="Lindblad-Toh K."/>
            <person name="Llopart A."/>
            <person name="Long M."/>
            <person name="Low L."/>
            <person name="Lozovsky E."/>
            <person name="Lu J."/>
            <person name="Luo M."/>
            <person name="Machado C.A."/>
            <person name="Makalowski W."/>
            <person name="Marzo M."/>
            <person name="Matsuda M."/>
            <person name="Matzkin L."/>
            <person name="McAllister B."/>
            <person name="McBride C.S."/>
            <person name="McKernan B."/>
            <person name="McKernan K."/>
            <person name="Mendez-Lago M."/>
            <person name="Minx P."/>
            <person name="Mollenhauer M.U."/>
            <person name="Montooth K."/>
            <person name="Mount S.M."/>
            <person name="Mu X."/>
            <person name="Myers E."/>
            <person name="Negre B."/>
            <person name="Newfeld S."/>
            <person name="Nielsen R."/>
            <person name="Noor M.A."/>
            <person name="O'Grady P."/>
            <person name="Pachter L."/>
            <person name="Papaceit M."/>
            <person name="Parisi M.J."/>
            <person name="Parisi M."/>
            <person name="Parts L."/>
            <person name="Pedersen J.S."/>
            <person name="Pesole G."/>
            <person name="Phillippy A.M."/>
            <person name="Ponting C.P."/>
            <person name="Pop M."/>
            <person name="Porcelli D."/>
            <person name="Powell J.R."/>
            <person name="Prohaska S."/>
            <person name="Pruitt K."/>
            <person name="Puig M."/>
            <person name="Quesneville H."/>
            <person name="Ram K.R."/>
            <person name="Rand D."/>
            <person name="Rasmussen M.D."/>
            <person name="Reed L.K."/>
            <person name="Reenan R."/>
            <person name="Reily A."/>
            <person name="Remington K.A."/>
            <person name="Rieger T.T."/>
            <person name="Ritchie M.G."/>
            <person name="Robin C."/>
            <person name="Rogers Y.H."/>
            <person name="Rohde C."/>
            <person name="Rozas J."/>
            <person name="Rubenfield M.J."/>
            <person name="Ruiz A."/>
            <person name="Russo S."/>
            <person name="Salzberg S.L."/>
            <person name="Sanchez-Gracia A."/>
            <person name="Saranga D.J."/>
            <person name="Sato H."/>
            <person name="Schaeffer S.W."/>
            <person name="Schatz M.C."/>
            <person name="Schlenke T."/>
            <person name="Schwartz R."/>
            <person name="Segarra C."/>
            <person name="Singh R.S."/>
            <person name="Sirot L."/>
            <person name="Sirota M."/>
            <person name="Sisneros N.B."/>
            <person name="Smith C.D."/>
            <person name="Smith T.F."/>
            <person name="Spieth J."/>
            <person name="Stage D.E."/>
            <person name="Stark A."/>
            <person name="Stephan W."/>
            <person name="Strausberg R.L."/>
            <person name="Strempel S."/>
            <person name="Sturgill D."/>
            <person name="Sutton G."/>
            <person name="Sutton G.G."/>
            <person name="Tao W."/>
            <person name="Teichmann S."/>
            <person name="Tobari Y.N."/>
            <person name="Tomimura Y."/>
            <person name="Tsolas J.M."/>
            <person name="Valente V.L."/>
            <person name="Venter E."/>
            <person name="Venter J.C."/>
            <person name="Vicario S."/>
            <person name="Vieira F.G."/>
            <person name="Vilella A.J."/>
            <person name="Villasante A."/>
            <person name="Walenz B."/>
            <person name="Wang J."/>
            <person name="Wasserman M."/>
            <person name="Watts T."/>
            <person name="Wilson D."/>
            <person name="Wilson R.K."/>
            <person name="Wing R.A."/>
            <person name="Wolfner M.F."/>
            <person name="Wong A."/>
            <person name="Wong G.K."/>
            <person name="Wu C.I."/>
            <person name="Wu G."/>
            <person name="Yamamoto D."/>
            <person name="Yang H.P."/>
            <person name="Yang S.P."/>
            <person name="Yorke J.A."/>
            <person name="Yoshida K."/>
            <person name="Zdobnov E."/>
            <person name="Zhang P."/>
            <person name="Zhang Y."/>
            <person name="Zimin A.V."/>
            <person name="Baldwin J."/>
            <person name="Abdouelleil A."/>
            <person name="Abdulkadir J."/>
            <person name="Abebe A."/>
            <person name="Abera B."/>
            <person name="Abreu J."/>
            <person name="Acer S.C."/>
            <person name="Aftuck L."/>
            <person name="Alexander A."/>
            <person name="An P."/>
            <person name="Anderson E."/>
            <person name="Anderson S."/>
            <person name="Arachi H."/>
            <person name="Azer M."/>
            <person name="Bachantsang P."/>
            <person name="Barry A."/>
            <person name="Bayul T."/>
            <person name="Berlin A."/>
            <person name="Bessette D."/>
            <person name="Bloom T."/>
            <person name="Blye J."/>
            <person name="Boguslavskiy L."/>
            <person name="Bonnet C."/>
            <person name="Boukhgalter B."/>
            <person name="Bourzgui I."/>
            <person name="Brown A."/>
            <person name="Cahill P."/>
            <person name="Channer S."/>
            <person name="Cheshatsang Y."/>
            <person name="Chuda L."/>
            <person name="Citroen M."/>
            <person name="Collymore A."/>
            <person name="Cooke P."/>
            <person name="Costello M."/>
            <person name="D'Aco K."/>
            <person name="Daza R."/>
            <person name="De Haan G."/>
            <person name="DeGray S."/>
            <person name="DeMaso C."/>
            <person name="Dhargay N."/>
            <person name="Dooley K."/>
            <person name="Dooley E."/>
            <person name="Doricent M."/>
            <person name="Dorje P."/>
            <person name="Dorjee K."/>
            <person name="Dupes A."/>
            <person name="Elong R."/>
            <person name="Falk J."/>
            <person name="Farina A."/>
            <person name="Faro S."/>
            <person name="Ferguson D."/>
            <person name="Fisher S."/>
            <person name="Foley C.D."/>
            <person name="Franke A."/>
            <person name="Friedrich D."/>
            <person name="Gadbois L."/>
            <person name="Gearin G."/>
            <person name="Gearin C.R."/>
            <person name="Giannoukos G."/>
            <person name="Goode T."/>
            <person name="Graham J."/>
            <person name="Grandbois E."/>
            <person name="Grewal S."/>
            <person name="Gyaltsen K."/>
            <person name="Hafez N."/>
            <person name="Hagos B."/>
            <person name="Hall J."/>
            <person name="Henson C."/>
            <person name="Hollinger A."/>
            <person name="Honan T."/>
            <person name="Huard M.D."/>
            <person name="Hughes L."/>
            <person name="Hurhula B."/>
            <person name="Husby M.E."/>
            <person name="Kamat A."/>
            <person name="Kanga B."/>
            <person name="Kashin S."/>
            <person name="Khazanovich D."/>
            <person name="Kisner P."/>
            <person name="Lance K."/>
            <person name="Lara M."/>
            <person name="Lee W."/>
            <person name="Lennon N."/>
            <person name="Letendre F."/>
            <person name="LeVine R."/>
            <person name="Lipovsky A."/>
            <person name="Liu X."/>
            <person name="Liu J."/>
            <person name="Liu S."/>
            <person name="Lokyitsang T."/>
            <person name="Lokyitsang Y."/>
            <person name="Lubonja R."/>
            <person name="Lui A."/>
            <person name="MacDonald P."/>
            <person name="Magnisalis V."/>
            <person name="Maru K."/>
            <person name="Matthews C."/>
            <person name="McCusker W."/>
            <person name="McDonough S."/>
            <person name="Mehta T."/>
            <person name="Meldrim J."/>
            <person name="Meneus L."/>
            <person name="Mihai O."/>
            <person name="Mihalev A."/>
            <person name="Mihova T."/>
            <person name="Mittelman R."/>
            <person name="Mlenga V."/>
            <person name="Montmayeur A."/>
            <person name="Mulrain L."/>
            <person name="Navidi A."/>
            <person name="Naylor J."/>
            <person name="Negash T."/>
            <person name="Nguyen T."/>
            <person name="Nguyen N."/>
            <person name="Nicol R."/>
            <person name="Norbu C."/>
            <person name="Norbu N."/>
            <person name="Novod N."/>
            <person name="O'Neill B."/>
            <person name="Osman S."/>
            <person name="Markiewicz E."/>
            <person name="Oyono O.L."/>
            <person name="Patti C."/>
            <person name="Phunkhang P."/>
            <person name="Pierre F."/>
            <person name="Priest M."/>
            <person name="Raghuraman S."/>
            <person name="Rege F."/>
            <person name="Reyes R."/>
            <person name="Rise C."/>
            <person name="Rogov P."/>
            <person name="Ross K."/>
            <person name="Ryan E."/>
            <person name="Settipalli S."/>
            <person name="Shea T."/>
            <person name="Sherpa N."/>
            <person name="Shi L."/>
            <person name="Shih D."/>
            <person name="Sparrow T."/>
            <person name="Spaulding J."/>
            <person name="Stalker J."/>
            <person name="Stange-Thomann N."/>
            <person name="Stavropoulos S."/>
            <person name="Stone C."/>
            <person name="Strader C."/>
            <person name="Tesfaye S."/>
            <person name="Thomson T."/>
            <person name="Thoulutsang Y."/>
            <person name="Thoulutsang D."/>
            <person name="Topham K."/>
            <person name="Topping I."/>
            <person name="Tsamla T."/>
            <person name="Vassiliev H."/>
            <person name="Vo A."/>
            <person name="Wangchuk T."/>
            <person name="Wangdi T."/>
            <person name="Weiand M."/>
            <person name="Wilkinson J."/>
            <person name="Wilson A."/>
            <person name="Yadav S."/>
            <person name="Young G."/>
            <person name="Yu Q."/>
            <person name="Zembek L."/>
            <person name="Zhong D."/>
            <person name="Zimmer A."/>
            <person name="Zwirko Z."/>
            <person name="Jaffe D.B."/>
            <person name="Alvarez P."/>
            <person name="Brockman W."/>
            <person name="Butler J."/>
            <person name="Chin C."/>
            <person name="Gnerre S."/>
            <person name="Grabherr M."/>
            <person name="Kleber M."/>
            <person name="Mauceli E."/>
            <person name="MacCallum I."/>
        </authorList>
    </citation>
    <scope>NUCLEOTIDE SEQUENCE [LARGE SCALE GENOMIC DNA]</scope>
    <source>
        <strain evidence="9">Tucson 15287-2541.00</strain>
    </source>
</reference>
<dbReference type="Gene3D" id="3.60.20.10">
    <property type="entry name" value="Glutamine Phosphoribosylpyrophosphate, subunit 1, domain 1"/>
    <property type="match status" value="1"/>
</dbReference>
<evidence type="ECO:0000256" key="5">
    <source>
        <dbReference type="ARBA" id="ARBA00026071"/>
    </source>
</evidence>
<dbReference type="PANTHER" id="PTHR11599">
    <property type="entry name" value="PROTEASOME SUBUNIT ALPHA/BETA"/>
    <property type="match status" value="1"/>
</dbReference>
<dbReference type="Pfam" id="PF10584">
    <property type="entry name" value="Proteasome_A_N"/>
    <property type="match status" value="1"/>
</dbReference>
<dbReference type="eggNOG" id="KOG0183">
    <property type="taxonomic scope" value="Eukaryota"/>
</dbReference>
<dbReference type="SMART" id="SM00948">
    <property type="entry name" value="Proteasome_A_N"/>
    <property type="match status" value="1"/>
</dbReference>
<dbReference type="HOGENOM" id="CLU_035750_4_0_1"/>
<comment type="subunit">
    <text evidence="5">The 26S proteasome consists of a 20S proteasome core and two 19S regulatory subunits. The 20S proteasome core is composed of 28 subunits that are arranged in four stacked rings, resulting in a barrel-shaped structure. The two end rings are each formed by seven alpha subunits, and the two central rings are each formed by seven beta subunits. The catalytic chamber with the active sites is on the inside of the barrel.</text>
</comment>
<dbReference type="GO" id="GO:0006511">
    <property type="term" value="P:ubiquitin-dependent protein catabolic process"/>
    <property type="evidence" value="ECO:0007669"/>
    <property type="project" value="InterPro"/>
</dbReference>
<dbReference type="InterPro" id="IPR001353">
    <property type="entry name" value="Proteasome_sua/b"/>
</dbReference>
<sequence>MPGGYDGAVTLFSPAGYLQQVEYAQQAVQRGSTVVALRTKDCIVMGVEKRAVEPLQIERTVRKIIKLDDHLVITFAGLTADARILVKRAQEEAQNHRRNFERPASVEYITRFMARLKQHYTQSNGRRPFGVSCLIGGFDMDGQPHLYQTEPSGIYYEWSANTTGRLGKTVREHLENNSAEIASVSDEAAAIKQVVRTLVMSTGLDASFYELAVLQHKQPLQVVSPSTVAHLVQVIKRENADKEARLKQQLTRGT</sequence>
<protein>
    <submittedName>
        <fullName evidence="8">GH20892</fullName>
    </submittedName>
</protein>
<proteinExistence type="inferred from homology"/>
<dbReference type="Pfam" id="PF00227">
    <property type="entry name" value="Proteasome"/>
    <property type="match status" value="1"/>
</dbReference>
<evidence type="ECO:0000256" key="4">
    <source>
        <dbReference type="ARBA" id="ARBA00022942"/>
    </source>
</evidence>
<evidence type="ECO:0000256" key="6">
    <source>
        <dbReference type="PROSITE-ProRule" id="PRU00808"/>
    </source>
</evidence>
<dbReference type="InterPro" id="IPR023332">
    <property type="entry name" value="Proteasome_alpha-type"/>
</dbReference>
<comment type="similarity">
    <text evidence="6">Belongs to the peptidase T1A family.</text>
</comment>
<dbReference type="Proteomes" id="UP000001070">
    <property type="component" value="Unassembled WGS sequence"/>
</dbReference>
<dbReference type="GO" id="GO:0019773">
    <property type="term" value="C:proteasome core complex, alpha-subunit complex"/>
    <property type="evidence" value="ECO:0007669"/>
    <property type="project" value="UniProtKB-UniRule"/>
</dbReference>
<keyword evidence="9" id="KW-1185">Reference proteome</keyword>
<dbReference type="InParanoid" id="B4J535"/>
<organism evidence="9">
    <name type="scientific">Drosophila grimshawi</name>
    <name type="common">Hawaiian fruit fly</name>
    <name type="synonym">Idiomyia grimshawi</name>
    <dbReference type="NCBI Taxonomy" id="7222"/>
    <lineage>
        <taxon>Eukaryota</taxon>
        <taxon>Metazoa</taxon>
        <taxon>Ecdysozoa</taxon>
        <taxon>Arthropoda</taxon>
        <taxon>Hexapoda</taxon>
        <taxon>Insecta</taxon>
        <taxon>Pterygota</taxon>
        <taxon>Neoptera</taxon>
        <taxon>Endopterygota</taxon>
        <taxon>Diptera</taxon>
        <taxon>Brachycera</taxon>
        <taxon>Muscomorpha</taxon>
        <taxon>Ephydroidea</taxon>
        <taxon>Drosophilidae</taxon>
        <taxon>Drosophila</taxon>
        <taxon>Hawaiian Drosophila</taxon>
    </lineage>
</organism>
<evidence type="ECO:0000313" key="8">
    <source>
        <dbReference type="EMBL" id="EDW00661.1"/>
    </source>
</evidence>
<keyword evidence="4 6" id="KW-0647">Proteasome</keyword>
<evidence type="ECO:0000313" key="9">
    <source>
        <dbReference type="Proteomes" id="UP000001070"/>
    </source>
</evidence>
<dbReference type="MEROPS" id="T01.974"/>
<dbReference type="EMBL" id="CH916367">
    <property type="protein sequence ID" value="EDW00661.1"/>
    <property type="molecule type" value="Genomic_DNA"/>
</dbReference>
<evidence type="ECO:0000256" key="1">
    <source>
        <dbReference type="ARBA" id="ARBA00002000"/>
    </source>
</evidence>
<dbReference type="SUPFAM" id="SSF56235">
    <property type="entry name" value="N-terminal nucleophile aminohydrolases (Ntn hydrolases)"/>
    <property type="match status" value="1"/>
</dbReference>
<name>B4J535_DROGR</name>
<dbReference type="OrthoDB" id="431557at2759"/>
<evidence type="ECO:0000259" key="7">
    <source>
        <dbReference type="SMART" id="SM00948"/>
    </source>
</evidence>
<comment type="function">
    <text evidence="1">The proteasome is a multicatalytic proteinase complex which is characterized by its ability to cleave peptides with Arg, Phe, Tyr, Leu, and Glu adjacent to the leaving group at neutral or slightly basic pH. The proteasome has an ATP-dependent proteolytic activity.</text>
</comment>
<dbReference type="GO" id="GO:0005737">
    <property type="term" value="C:cytoplasm"/>
    <property type="evidence" value="ECO:0007669"/>
    <property type="project" value="UniProtKB-SubCell"/>
</dbReference>
<keyword evidence="3" id="KW-0963">Cytoplasm</keyword>
<dbReference type="SMR" id="B4J535"/>
<comment type="subcellular location">
    <subcellularLocation>
        <location evidence="2">Cytoplasm</location>
    </subcellularLocation>
</comment>
<dbReference type="STRING" id="7222.B4J535"/>
<dbReference type="InterPro" id="IPR000426">
    <property type="entry name" value="Proteasome_asu_N"/>
</dbReference>
<dbReference type="OMA" id="CETHGIY"/>
<accession>B4J535</accession>
<dbReference type="KEGG" id="dgr:6559593"/>
<dbReference type="PhylomeDB" id="B4J535"/>
<feature type="domain" description="Proteasome alpha-type subunits" evidence="7">
    <location>
        <begin position="5"/>
        <end position="27"/>
    </location>
</feature>
<dbReference type="GO" id="GO:0005634">
    <property type="term" value="C:nucleus"/>
    <property type="evidence" value="ECO:0007669"/>
    <property type="project" value="UniProtKB-ARBA"/>
</dbReference>